<reference evidence="1 2" key="1">
    <citation type="submission" date="2020-07" db="EMBL/GenBank/DDBJ databases">
        <authorList>
            <person name="Maaloum M."/>
        </authorList>
    </citation>
    <scope>NUCLEOTIDE SEQUENCE [LARGE SCALE GENOMIC DNA]</scope>
    <source>
        <strain evidence="1 2">GCS-AN-3</strain>
    </source>
</reference>
<dbReference type="InterPro" id="IPR038666">
    <property type="entry name" value="SSP1_head-tail_sf"/>
</dbReference>
<dbReference type="InterPro" id="IPR008767">
    <property type="entry name" value="Phage_SPP1_head-tail_adaptor"/>
</dbReference>
<protein>
    <submittedName>
        <fullName evidence="1">Phage head closure protein</fullName>
    </submittedName>
</protein>
<proteinExistence type="predicted"/>
<dbReference type="AlphaFoldDB" id="A0A853IZ52"/>
<dbReference type="RefSeq" id="WP_180551465.1">
    <property type="nucleotide sequence ID" value="NZ_JACCKX010000001.1"/>
</dbReference>
<dbReference type="Pfam" id="PF05521">
    <property type="entry name" value="Phage_HCP"/>
    <property type="match status" value="1"/>
</dbReference>
<comment type="caution">
    <text evidence="1">The sequence shown here is derived from an EMBL/GenBank/DDBJ whole genome shotgun (WGS) entry which is preliminary data.</text>
</comment>
<sequence>MRAGTLDQWVTLEQLSEGQDEAGQPFTDWMPVFDAWAAVEPLQGREYMAAMAVVAEVTVRIRLRYVPGVDSTMRVKHGADTYGIQSVIHVKSAQRELQLMCRRVQ</sequence>
<name>A0A853IZ52_9BURK</name>
<dbReference type="Proteomes" id="UP000589716">
    <property type="component" value="Unassembled WGS sequence"/>
</dbReference>
<dbReference type="Gene3D" id="2.40.10.270">
    <property type="entry name" value="Bacteriophage SPP1 head-tail adaptor protein"/>
    <property type="match status" value="1"/>
</dbReference>
<accession>A0A853IZ52</accession>
<gene>
    <name evidence="1" type="ORF">H0I39_18525</name>
</gene>
<organism evidence="1 2">
    <name type="scientific">Ottowia beijingensis</name>
    <dbReference type="NCBI Taxonomy" id="1207057"/>
    <lineage>
        <taxon>Bacteria</taxon>
        <taxon>Pseudomonadati</taxon>
        <taxon>Pseudomonadota</taxon>
        <taxon>Betaproteobacteria</taxon>
        <taxon>Burkholderiales</taxon>
        <taxon>Comamonadaceae</taxon>
        <taxon>Ottowia</taxon>
    </lineage>
</organism>
<evidence type="ECO:0000313" key="2">
    <source>
        <dbReference type="Proteomes" id="UP000589716"/>
    </source>
</evidence>
<evidence type="ECO:0000313" key="1">
    <source>
        <dbReference type="EMBL" id="NZA03216.1"/>
    </source>
</evidence>
<dbReference type="NCBIfam" id="TIGR01563">
    <property type="entry name" value="gp16_SPP1"/>
    <property type="match status" value="1"/>
</dbReference>
<keyword evidence="2" id="KW-1185">Reference proteome</keyword>
<dbReference type="EMBL" id="JACCKX010000001">
    <property type="protein sequence ID" value="NZA03216.1"/>
    <property type="molecule type" value="Genomic_DNA"/>
</dbReference>